<dbReference type="InterPro" id="IPR043053">
    <property type="entry name" value="Hex_IIIa_N"/>
</dbReference>
<evidence type="ECO:0000256" key="1">
    <source>
        <dbReference type="SAM" id="SignalP"/>
    </source>
</evidence>
<sequence length="116" mass="11987">MLKRNVKLIAALALVASIGVVGTGFTVHADALSNNKTKAVHQFNKGNNKNSLKTELDKLVTAGTITSAQETAITSAIKTAGESGTKTNFKTVLDNLVTAGTITSAQETAITSAMPQ</sequence>
<dbReference type="Gene3D" id="1.20.120.1500">
    <property type="entry name" value="Pre-hexon-linking protein IIIa"/>
    <property type="match status" value="1"/>
</dbReference>
<evidence type="ECO:0000313" key="3">
    <source>
        <dbReference type="Proteomes" id="UP001623660"/>
    </source>
</evidence>
<dbReference type="EMBL" id="JBJHZX010000045">
    <property type="protein sequence ID" value="MFL0198043.1"/>
    <property type="molecule type" value="Genomic_DNA"/>
</dbReference>
<feature type="signal peptide" evidence="1">
    <location>
        <begin position="1"/>
        <end position="29"/>
    </location>
</feature>
<comment type="caution">
    <text evidence="2">The sequence shown here is derived from an EMBL/GenBank/DDBJ whole genome shotgun (WGS) entry which is preliminary data.</text>
</comment>
<evidence type="ECO:0000313" key="2">
    <source>
        <dbReference type="EMBL" id="MFL0198043.1"/>
    </source>
</evidence>
<proteinExistence type="predicted"/>
<dbReference type="Proteomes" id="UP001623660">
    <property type="component" value="Unassembled WGS sequence"/>
</dbReference>
<feature type="non-terminal residue" evidence="2">
    <location>
        <position position="116"/>
    </location>
</feature>
<gene>
    <name evidence="2" type="ORF">ACJDU8_21115</name>
</gene>
<keyword evidence="3" id="KW-1185">Reference proteome</keyword>
<reference evidence="2 3" key="1">
    <citation type="submission" date="2024-11" db="EMBL/GenBank/DDBJ databases">
        <authorList>
            <person name="Heng Y.C."/>
            <person name="Lim A.C.H."/>
            <person name="Lee J.K.Y."/>
            <person name="Kittelmann S."/>
        </authorList>
    </citation>
    <scope>NUCLEOTIDE SEQUENCE [LARGE SCALE GENOMIC DNA]</scope>
    <source>
        <strain evidence="2 3">WILCCON 0269</strain>
    </source>
</reference>
<organism evidence="2 3">
    <name type="scientific">Candidatus Clostridium eludens</name>
    <dbReference type="NCBI Taxonomy" id="3381663"/>
    <lineage>
        <taxon>Bacteria</taxon>
        <taxon>Bacillati</taxon>
        <taxon>Bacillota</taxon>
        <taxon>Clostridia</taxon>
        <taxon>Eubacteriales</taxon>
        <taxon>Clostridiaceae</taxon>
        <taxon>Clostridium</taxon>
    </lineage>
</organism>
<keyword evidence="1" id="KW-0732">Signal</keyword>
<name>A0ABW8SQJ9_9CLOT</name>
<accession>A0ABW8SQJ9</accession>
<feature type="chain" id="PRO_5047110522" evidence="1">
    <location>
        <begin position="30"/>
        <end position="116"/>
    </location>
</feature>
<protein>
    <submittedName>
        <fullName evidence="2">Uncharacterized protein</fullName>
    </submittedName>
</protein>